<dbReference type="GO" id="GO:0071949">
    <property type="term" value="F:FAD binding"/>
    <property type="evidence" value="ECO:0007669"/>
    <property type="project" value="InterPro"/>
</dbReference>
<dbReference type="SUPFAM" id="SSF54373">
    <property type="entry name" value="FAD-linked reductases, C-terminal domain"/>
    <property type="match status" value="1"/>
</dbReference>
<feature type="binding site" evidence="7">
    <location>
        <position position="191"/>
    </location>
    <ligand>
        <name>FAD</name>
        <dbReference type="ChEBI" id="CHEBI:57692"/>
    </ligand>
</feature>
<dbReference type="PIRSF" id="PIRSF000189">
    <property type="entry name" value="D-aa_oxidase"/>
    <property type="match status" value="1"/>
</dbReference>
<comment type="subcellular location">
    <subcellularLocation>
        <location evidence="2">Peroxisome matrix</location>
    </subcellularLocation>
</comment>
<comment type="cofactor">
    <cofactor evidence="1 7">
        <name>FAD</name>
        <dbReference type="ChEBI" id="CHEBI:57692"/>
    </cofactor>
</comment>
<organism evidence="9 10">
    <name type="scientific">Dermatophagoides farinae</name>
    <name type="common">American house dust mite</name>
    <dbReference type="NCBI Taxonomy" id="6954"/>
    <lineage>
        <taxon>Eukaryota</taxon>
        <taxon>Metazoa</taxon>
        <taxon>Ecdysozoa</taxon>
        <taxon>Arthropoda</taxon>
        <taxon>Chelicerata</taxon>
        <taxon>Arachnida</taxon>
        <taxon>Acari</taxon>
        <taxon>Acariformes</taxon>
        <taxon>Sarcoptiformes</taxon>
        <taxon>Astigmata</taxon>
        <taxon>Psoroptidia</taxon>
        <taxon>Analgoidea</taxon>
        <taxon>Pyroglyphidae</taxon>
        <taxon>Dermatophagoidinae</taxon>
        <taxon>Dermatophagoides</taxon>
    </lineage>
</organism>
<accession>A0A922L6I9</accession>
<dbReference type="InterPro" id="IPR023209">
    <property type="entry name" value="DAO"/>
</dbReference>
<evidence type="ECO:0000256" key="5">
    <source>
        <dbReference type="ARBA" id="ARBA00022827"/>
    </source>
</evidence>
<comment type="caution">
    <text evidence="9">The sequence shown here is derived from an EMBL/GenBank/DDBJ whole genome shotgun (WGS) entry which is preliminary data.</text>
</comment>
<dbReference type="PROSITE" id="PS00677">
    <property type="entry name" value="DAO"/>
    <property type="match status" value="1"/>
</dbReference>
<feature type="binding site" evidence="7">
    <location>
        <begin position="313"/>
        <end position="318"/>
    </location>
    <ligand>
        <name>FAD</name>
        <dbReference type="ChEBI" id="CHEBI:57692"/>
    </ligand>
</feature>
<dbReference type="Proteomes" id="UP000790347">
    <property type="component" value="Unassembled WGS sequence"/>
</dbReference>
<dbReference type="PANTHER" id="PTHR11530">
    <property type="entry name" value="D-AMINO ACID OXIDASE"/>
    <property type="match status" value="1"/>
</dbReference>
<feature type="binding site" evidence="7">
    <location>
        <position position="232"/>
    </location>
    <ligand>
        <name>D-dopa</name>
        <dbReference type="ChEBI" id="CHEBI:149689"/>
    </ligand>
</feature>
<feature type="binding site" evidence="7">
    <location>
        <begin position="50"/>
        <end position="52"/>
    </location>
    <ligand>
        <name>FAD</name>
        <dbReference type="ChEBI" id="CHEBI:57692"/>
    </ligand>
</feature>
<feature type="binding site" evidence="7">
    <location>
        <position position="174"/>
    </location>
    <ligand>
        <name>FAD</name>
        <dbReference type="ChEBI" id="CHEBI:57692"/>
    </ligand>
</feature>
<dbReference type="GO" id="GO:0005782">
    <property type="term" value="C:peroxisomal matrix"/>
    <property type="evidence" value="ECO:0007669"/>
    <property type="project" value="UniProtKB-SubCell"/>
</dbReference>
<dbReference type="AlphaFoldDB" id="A0A922L6I9"/>
<dbReference type="Gene3D" id="3.30.9.10">
    <property type="entry name" value="D-Amino Acid Oxidase, subunit A, domain 2"/>
    <property type="match status" value="1"/>
</dbReference>
<keyword evidence="5 7" id="KW-0274">FAD</keyword>
<dbReference type="PANTHER" id="PTHR11530:SF11">
    <property type="entry name" value="D-ASPARTATE OXIDASE"/>
    <property type="match status" value="1"/>
</dbReference>
<gene>
    <name evidence="9" type="ORF">DERF_010142</name>
</gene>
<dbReference type="EMBL" id="ASGP02000004">
    <property type="protein sequence ID" value="KAH9511703.1"/>
    <property type="molecule type" value="Genomic_DNA"/>
</dbReference>
<comment type="similarity">
    <text evidence="3">Belongs to the DAMOX/DASOX family.</text>
</comment>
<evidence type="ECO:0000256" key="2">
    <source>
        <dbReference type="ARBA" id="ARBA00004253"/>
    </source>
</evidence>
<evidence type="ECO:0000313" key="9">
    <source>
        <dbReference type="EMBL" id="KAH9511703.1"/>
    </source>
</evidence>
<name>A0A922L6I9_DERFA</name>
<proteinExistence type="inferred from homology"/>
<reference evidence="9" key="2">
    <citation type="journal article" date="2022" name="Res Sq">
        <title>Comparative Genomics Reveals Insights into the Divergent Evolution of Astigmatic Mites and Household Pest Adaptations.</title>
        <authorList>
            <person name="Xiong Q."/>
            <person name="Wan A.T.-Y."/>
            <person name="Liu X.-Y."/>
            <person name="Fung C.S.-H."/>
            <person name="Xiao X."/>
            <person name="Malainual N."/>
            <person name="Hou J."/>
            <person name="Wang L."/>
            <person name="Wang M."/>
            <person name="Yang K."/>
            <person name="Cui Y."/>
            <person name="Leung E."/>
            <person name="Nong W."/>
            <person name="Shin S.-K."/>
            <person name="Au S."/>
            <person name="Jeong K.Y."/>
            <person name="Chew F.T."/>
            <person name="Hui J."/>
            <person name="Leung T.F."/>
            <person name="Tungtrongchitr A."/>
            <person name="Zhong N."/>
            <person name="Liu Z."/>
            <person name="Tsui S."/>
        </authorList>
    </citation>
    <scope>NUCLEOTIDE SEQUENCE</scope>
    <source>
        <strain evidence="9">Derf</strain>
        <tissue evidence="9">Whole organism</tissue>
    </source>
</reference>
<keyword evidence="10" id="KW-1185">Reference proteome</keyword>
<evidence type="ECO:0000256" key="3">
    <source>
        <dbReference type="ARBA" id="ARBA00006730"/>
    </source>
</evidence>
<keyword evidence="6" id="KW-0560">Oxidoreductase</keyword>
<keyword evidence="4" id="KW-0285">Flavoprotein</keyword>
<evidence type="ECO:0000256" key="1">
    <source>
        <dbReference type="ARBA" id="ARBA00001974"/>
    </source>
</evidence>
<dbReference type="Gene3D" id="3.40.50.720">
    <property type="entry name" value="NAD(P)-binding Rossmann-like Domain"/>
    <property type="match status" value="1"/>
</dbReference>
<dbReference type="GO" id="GO:0003884">
    <property type="term" value="F:D-amino-acid oxidase activity"/>
    <property type="evidence" value="ECO:0007669"/>
    <property type="project" value="InterPro"/>
</dbReference>
<sequence>MKKLKIAIVGGGIIGVTTGIAIQKHLANHIETITILSEQWTPNTTGDVSAGLIYPYLVAPDTSVEQMERILVESIRFFNQLIQDPQSNHFGVSRLTIFELFSNKNEACLPIASNELPVIRTLESNEIQRLFPTIGQRYQYGNLVETFIAEPSLFLPYLMDKFRAQNGKMITTHVENLVSLKTEYDLIINCTGINARKLNDVNDNNQLRSARGQVMRVKAPWIRHGILADQWYILPQNDCIVLGGTKDLDNYSLEPDPNIAEQIWKNCCNLMPTLASAKKIGDYVGLRPYRSSLRIELDDNHDDHIIIHNYGHGGSGVTLCWGSAIEVINIIKKKILF</sequence>
<dbReference type="InterPro" id="IPR006076">
    <property type="entry name" value="FAD-dep_OxRdtase"/>
</dbReference>
<reference evidence="9" key="1">
    <citation type="submission" date="2013-05" db="EMBL/GenBank/DDBJ databases">
        <authorList>
            <person name="Yim A.K.Y."/>
            <person name="Chan T.F."/>
            <person name="Ji K.M."/>
            <person name="Liu X.Y."/>
            <person name="Zhou J.W."/>
            <person name="Li R.Q."/>
            <person name="Yang K.Y."/>
            <person name="Li J."/>
            <person name="Li M."/>
            <person name="Law P.T.W."/>
            <person name="Wu Y.L."/>
            <person name="Cai Z.L."/>
            <person name="Qin H."/>
            <person name="Bao Y."/>
            <person name="Leung R.K.K."/>
            <person name="Ng P.K.S."/>
            <person name="Zou J."/>
            <person name="Zhong X.J."/>
            <person name="Ran P.X."/>
            <person name="Zhong N.S."/>
            <person name="Liu Z.G."/>
            <person name="Tsui S.K.W."/>
        </authorList>
    </citation>
    <scope>NUCLEOTIDE SEQUENCE</scope>
    <source>
        <strain evidence="9">Derf</strain>
        <tissue evidence="9">Whole organism</tissue>
    </source>
</reference>
<protein>
    <recommendedName>
        <fullName evidence="8">FAD dependent oxidoreductase domain-containing protein</fullName>
    </recommendedName>
</protein>
<dbReference type="GO" id="GO:0019478">
    <property type="term" value="P:D-amino acid catabolic process"/>
    <property type="evidence" value="ECO:0007669"/>
    <property type="project" value="TreeGrafter"/>
</dbReference>
<evidence type="ECO:0000256" key="6">
    <source>
        <dbReference type="ARBA" id="ARBA00023002"/>
    </source>
</evidence>
<evidence type="ECO:0000313" key="10">
    <source>
        <dbReference type="Proteomes" id="UP000790347"/>
    </source>
</evidence>
<feature type="binding site" evidence="7">
    <location>
        <position position="287"/>
    </location>
    <ligand>
        <name>D-dopa</name>
        <dbReference type="ChEBI" id="CHEBI:149689"/>
    </ligand>
</feature>
<dbReference type="InterPro" id="IPR006181">
    <property type="entry name" value="D-amino_acid_oxidase_CS"/>
</dbReference>
<dbReference type="SUPFAM" id="SSF51971">
    <property type="entry name" value="Nucleotide-binding domain"/>
    <property type="match status" value="1"/>
</dbReference>
<evidence type="ECO:0000256" key="7">
    <source>
        <dbReference type="PIRSR" id="PIRSR000189-1"/>
    </source>
</evidence>
<feature type="binding site" evidence="7">
    <location>
        <position position="314"/>
    </location>
    <ligand>
        <name>D-dopa</name>
        <dbReference type="ChEBI" id="CHEBI:149689"/>
    </ligand>
</feature>
<evidence type="ECO:0000256" key="4">
    <source>
        <dbReference type="ARBA" id="ARBA00022630"/>
    </source>
</evidence>
<evidence type="ECO:0000259" key="8">
    <source>
        <dbReference type="Pfam" id="PF01266"/>
    </source>
</evidence>
<feature type="domain" description="FAD dependent oxidoreductase" evidence="8">
    <location>
        <begin position="5"/>
        <end position="326"/>
    </location>
</feature>
<dbReference type="Pfam" id="PF01266">
    <property type="entry name" value="DAO"/>
    <property type="match status" value="1"/>
</dbReference>